<reference evidence="2 3" key="1">
    <citation type="submission" date="2024-02" db="EMBL/GenBank/DDBJ databases">
        <title>A Gaetbulibacter species isolated from tidal flats and genomic insights of their niches.</title>
        <authorList>
            <person name="Ye Y."/>
        </authorList>
    </citation>
    <scope>NUCLEOTIDE SEQUENCE [LARGE SCALE GENOMIC DNA]</scope>
    <source>
        <strain evidence="2 3">KYW382</strain>
    </source>
</reference>
<evidence type="ECO:0000313" key="2">
    <source>
        <dbReference type="EMBL" id="MFH6773155.1"/>
    </source>
</evidence>
<sequence length="281" mass="31986">MKYIPEDIFHAIINKKLNQMRQWPALLDKNLLGILFKKFNQPEIVLKNMNGFFYVDNKIVTEEIAVETVLNQKCPMIIKPSIDSGNGQNVIVFWIKNGLTSIDNLSVIEIFRKYRKDFIIQFLVDQHEALKSLNPTSLNTLRILTYLNNDGVHILSSVIRIGKKGNFTDNVASGGIGCGIQSNGRLKEFGHFESGVLTTKTDTNVILKDFKVPGYNMALEHVKKMHLLIPYFKLISWDIGIDNKNEPILIEYNTYHQGIYGHQLANGPLFGSFTDEILSQK</sequence>
<gene>
    <name evidence="2" type="ORF">V8G58_14525</name>
</gene>
<dbReference type="RefSeq" id="WP_344737657.1">
    <property type="nucleotide sequence ID" value="NZ_BAABAY010000001.1"/>
</dbReference>
<feature type="domain" description="Alpha-L-glutamate ligase-related protein ATP-grasp" evidence="1">
    <location>
        <begin position="14"/>
        <end position="268"/>
    </location>
</feature>
<keyword evidence="3" id="KW-1185">Reference proteome</keyword>
<dbReference type="InterPro" id="IPR039523">
    <property type="entry name" value="RimK-rel_E_lig_ATP-grasp"/>
</dbReference>
<dbReference type="Pfam" id="PF14397">
    <property type="entry name" value="ATPgrasp_ST"/>
    <property type="match status" value="1"/>
</dbReference>
<evidence type="ECO:0000313" key="3">
    <source>
        <dbReference type="Proteomes" id="UP001610100"/>
    </source>
</evidence>
<evidence type="ECO:0000259" key="1">
    <source>
        <dbReference type="Pfam" id="PF14397"/>
    </source>
</evidence>
<dbReference type="SUPFAM" id="SSF56059">
    <property type="entry name" value="Glutathione synthetase ATP-binding domain-like"/>
    <property type="match status" value="1"/>
</dbReference>
<name>A0ABW7N246_9FLAO</name>
<accession>A0ABW7N246</accession>
<proteinExistence type="predicted"/>
<protein>
    <submittedName>
        <fullName evidence="2">Sugar-transfer associated ATP-grasp domain-containing protein</fullName>
    </submittedName>
</protein>
<dbReference type="Proteomes" id="UP001610100">
    <property type="component" value="Unassembled WGS sequence"/>
</dbReference>
<dbReference type="EMBL" id="JBAWKB010000009">
    <property type="protein sequence ID" value="MFH6773155.1"/>
    <property type="molecule type" value="Genomic_DNA"/>
</dbReference>
<organism evidence="2 3">
    <name type="scientific">Gaetbulibacter aestuarii</name>
    <dbReference type="NCBI Taxonomy" id="1502358"/>
    <lineage>
        <taxon>Bacteria</taxon>
        <taxon>Pseudomonadati</taxon>
        <taxon>Bacteroidota</taxon>
        <taxon>Flavobacteriia</taxon>
        <taxon>Flavobacteriales</taxon>
        <taxon>Flavobacteriaceae</taxon>
        <taxon>Gaetbulibacter</taxon>
    </lineage>
</organism>
<comment type="caution">
    <text evidence="2">The sequence shown here is derived from an EMBL/GenBank/DDBJ whole genome shotgun (WGS) entry which is preliminary data.</text>
</comment>